<dbReference type="SUPFAM" id="SSF141673">
    <property type="entry name" value="MOSC N-terminal domain-like"/>
    <property type="match status" value="1"/>
</dbReference>
<gene>
    <name evidence="2" type="ORF">HNR38_000847</name>
</gene>
<dbReference type="AlphaFoldDB" id="A0A840UD39"/>
<keyword evidence="3" id="KW-1185">Reference proteome</keyword>
<dbReference type="PROSITE" id="PS51340">
    <property type="entry name" value="MOSC"/>
    <property type="match status" value="1"/>
</dbReference>
<proteinExistence type="predicted"/>
<evidence type="ECO:0000259" key="1">
    <source>
        <dbReference type="PROSITE" id="PS51340"/>
    </source>
</evidence>
<comment type="caution">
    <text evidence="2">The sequence shown here is derived from an EMBL/GenBank/DDBJ whole genome shotgun (WGS) entry which is preliminary data.</text>
</comment>
<feature type="domain" description="MOSC" evidence="1">
    <location>
        <begin position="119"/>
        <end position="261"/>
    </location>
</feature>
<dbReference type="Proteomes" id="UP000591735">
    <property type="component" value="Unassembled WGS sequence"/>
</dbReference>
<evidence type="ECO:0000313" key="2">
    <source>
        <dbReference type="EMBL" id="MBB5320375.1"/>
    </source>
</evidence>
<dbReference type="GO" id="GO:0003824">
    <property type="term" value="F:catalytic activity"/>
    <property type="evidence" value="ECO:0007669"/>
    <property type="project" value="InterPro"/>
</dbReference>
<dbReference type="Pfam" id="PF03476">
    <property type="entry name" value="MOSC_N"/>
    <property type="match status" value="1"/>
</dbReference>
<dbReference type="PANTHER" id="PTHR14237">
    <property type="entry name" value="MOLYBDOPTERIN COFACTOR SULFURASE MOSC"/>
    <property type="match status" value="1"/>
</dbReference>
<reference evidence="2 3" key="1">
    <citation type="submission" date="2020-08" db="EMBL/GenBank/DDBJ databases">
        <title>Genomic Encyclopedia of Type Strains, Phase IV (KMG-IV): sequencing the most valuable type-strain genomes for metagenomic binning, comparative biology and taxonomic classification.</title>
        <authorList>
            <person name="Goeker M."/>
        </authorList>
    </citation>
    <scope>NUCLEOTIDE SEQUENCE [LARGE SCALE GENOMIC DNA]</scope>
    <source>
        <strain evidence="2 3">DSM 22359</strain>
    </source>
</reference>
<evidence type="ECO:0000313" key="3">
    <source>
        <dbReference type="Proteomes" id="UP000591735"/>
    </source>
</evidence>
<dbReference type="InterPro" id="IPR005303">
    <property type="entry name" value="MOCOS_middle"/>
</dbReference>
<dbReference type="InterPro" id="IPR011037">
    <property type="entry name" value="Pyrv_Knase-like_insert_dom_sf"/>
</dbReference>
<dbReference type="GO" id="GO:0030170">
    <property type="term" value="F:pyridoxal phosphate binding"/>
    <property type="evidence" value="ECO:0007669"/>
    <property type="project" value="InterPro"/>
</dbReference>
<dbReference type="GO" id="GO:0030151">
    <property type="term" value="F:molybdenum ion binding"/>
    <property type="evidence" value="ECO:0007669"/>
    <property type="project" value="InterPro"/>
</dbReference>
<dbReference type="InterPro" id="IPR005302">
    <property type="entry name" value="MoCF_Sase_C"/>
</dbReference>
<dbReference type="PANTHER" id="PTHR14237:SF19">
    <property type="entry name" value="MITOCHONDRIAL AMIDOXIME REDUCING COMPONENT 1"/>
    <property type="match status" value="1"/>
</dbReference>
<dbReference type="EMBL" id="JACHFE010000002">
    <property type="protein sequence ID" value="MBB5320375.1"/>
    <property type="molecule type" value="Genomic_DNA"/>
</dbReference>
<sequence length="265" mass="29695">MQVLSLFFYPVKSLGGIRVDTLELDEFGPTGDRRWMIIDDQNRFVTQRRLPALARVSTAYSDGQVAINIPGEGEFSLQPGTKRLEVQVWRDQVTALAGGEDAASALSRFCDMPLRLVYMPDDSFRRVDPERVPEKRRVGFADGFPFLVVNEASLDELNTRLESPVDIRRFRPNIVVKGAAPWDEDEWRSLRIGDRRFDLAKPCSRCVMTTVDPETGVKDSGTQPLKMLASYRKTKDGVIFGQNAVHDGPGQVSVGDMVSVLQEES</sequence>
<name>A0A840UD39_9GAMM</name>
<organism evidence="2 3">
    <name type="scientific">Marinobacter oulmenensis</name>
    <dbReference type="NCBI Taxonomy" id="643747"/>
    <lineage>
        <taxon>Bacteria</taxon>
        <taxon>Pseudomonadati</taxon>
        <taxon>Pseudomonadota</taxon>
        <taxon>Gammaproteobacteria</taxon>
        <taxon>Pseudomonadales</taxon>
        <taxon>Marinobacteraceae</taxon>
        <taxon>Marinobacter</taxon>
    </lineage>
</organism>
<dbReference type="Pfam" id="PF03473">
    <property type="entry name" value="MOSC"/>
    <property type="match status" value="1"/>
</dbReference>
<dbReference type="RefSeq" id="WP_183700117.1">
    <property type="nucleotide sequence ID" value="NZ_JACHFE010000002.1"/>
</dbReference>
<accession>A0A840UD39</accession>
<protein>
    <recommendedName>
        <fullName evidence="1">MOSC domain-containing protein</fullName>
    </recommendedName>
</protein>
<dbReference type="SUPFAM" id="SSF50800">
    <property type="entry name" value="PK beta-barrel domain-like"/>
    <property type="match status" value="1"/>
</dbReference>